<dbReference type="InterPro" id="IPR029047">
    <property type="entry name" value="HSP70_peptide-bd_sf"/>
</dbReference>
<evidence type="ECO:0000256" key="4">
    <source>
        <dbReference type="ARBA" id="ARBA00061090"/>
    </source>
</evidence>
<dbReference type="InterPro" id="IPR043129">
    <property type="entry name" value="ATPase_NBD"/>
</dbReference>
<feature type="region of interest" description="Disordered" evidence="5">
    <location>
        <begin position="689"/>
        <end position="710"/>
    </location>
</feature>
<dbReference type="InterPro" id="IPR013126">
    <property type="entry name" value="Hsp_70_fam"/>
</dbReference>
<dbReference type="PANTHER" id="PTHR45639:SF10">
    <property type="entry name" value="HEAT SHOCK 70 KDA PROTEIN 16 ISOFORM X1"/>
    <property type="match status" value="1"/>
</dbReference>
<evidence type="ECO:0000256" key="5">
    <source>
        <dbReference type="SAM" id="MobiDB-lite"/>
    </source>
</evidence>
<dbReference type="GO" id="GO:0005829">
    <property type="term" value="C:cytosol"/>
    <property type="evidence" value="ECO:0007669"/>
    <property type="project" value="TreeGrafter"/>
</dbReference>
<comment type="caution">
    <text evidence="6">The sequence shown here is derived from an EMBL/GenBank/DDBJ whole genome shotgun (WGS) entry which is preliminary data.</text>
</comment>
<dbReference type="PRINTS" id="PR00301">
    <property type="entry name" value="HEATSHOCK70"/>
</dbReference>
<dbReference type="GO" id="GO:0140662">
    <property type="term" value="F:ATP-dependent protein folding chaperone"/>
    <property type="evidence" value="ECO:0007669"/>
    <property type="project" value="InterPro"/>
</dbReference>
<dbReference type="SUPFAM" id="SSF100934">
    <property type="entry name" value="Heat shock protein 70kD (HSP70), C-terminal subdomain"/>
    <property type="match status" value="1"/>
</dbReference>
<dbReference type="STRING" id="106549.A0A540LWZ2"/>
<dbReference type="CDD" id="cd24095">
    <property type="entry name" value="ASKHA_NBD_HSP70_AtHsp70-14-like"/>
    <property type="match status" value="1"/>
</dbReference>
<dbReference type="Proteomes" id="UP000315295">
    <property type="component" value="Unassembled WGS sequence"/>
</dbReference>
<sequence>MSVVGFDVGNENCVIAVVKQRGVDVLLNDESKRETPAVVCFGEKQRFLGSAGAASAMMNPKSTVSQVKRLIGRKFTERDVQRDLQILPLDTSEAPDGGILIHLRYLGATHTFTPVQVTAMLFAHLKDLIEKNQEMPISDCVIGIPSYFTDLQRRAYLDAATVAGLKPLRLMHDCTATALSYGIYKTDFSTSGPTYVAFIDIGHCDTQVSIVSFEAGEMKILSHTFDRSLGGRDFDEILFNHFAAQFKEQYRIDVYSNVKASIRLRAACEKLKKVLSANAEAPLNIECLMDEIDVRGFIKREDFEMLASGLLERIGIPCSKALADAGLTADKIHSVELVGSGSRIPAVARILASVFRKEPGRTLNASECVARGCALQCAMLSPVFRVREYEVQDSIPFSVAFLIDEAPICTGTSGILFPKGQPIPSVKVLTFRRSSLFHLKAFYANPSEVPAGTSPDICCFKIGPFQCSHGEKTRVKVKVKVMLDLHGVVSVESAMVMEDHGDDSSTRGLASSKMEPMDTDYVTASGSTEAVADGYEESSMQHNSSHTGGEAKRNKKATRRLEIPVSESIYGGMTKAELSEAQEKELQLAQQDRIMEQTKDKKNALESYVYEMRNKIGPFQCSHGEKTRVKVKVMLDLHGVVSIESAMVMEDHGDDSSTRGLAGSKMEPMDTDYVTASGSTEAVADGFEESSMQHNSSHTGGEAKRNKKATRRLEIPVSESIYGGMTKAELSEAQEKELQLAQQDKIMEQTKDKKNALESYVYEMQNKLLNTYRSFASDQEREGISRSLQQTEEWLYDDGEDETENAYTSKLEDLQKLVDPIENRYKDEEARLQATRDLIKCIGDYRMAANSVSNECYKVEQWLRKKNQQQDSLPKNVDPVLWSNDIKSRIEELKSVVAVTFGFQSLETNHAALIISGDATMYSDPGLNDIVLSKLMRSHEVSNTEHILPKRLQQSVEHFVANTIHDFCLS</sequence>
<dbReference type="Gene3D" id="3.30.30.30">
    <property type="match status" value="1"/>
</dbReference>
<dbReference type="FunFam" id="1.20.1270.10:FF:000002">
    <property type="entry name" value="Heat shock 70 kDa protein 4"/>
    <property type="match status" value="1"/>
</dbReference>
<feature type="compositionally biased region" description="Polar residues" evidence="5">
    <location>
        <begin position="690"/>
        <end position="699"/>
    </location>
</feature>
<dbReference type="Pfam" id="PF00012">
    <property type="entry name" value="HSP70"/>
    <property type="match status" value="2"/>
</dbReference>
<proteinExistence type="inferred from homology"/>
<feature type="region of interest" description="Disordered" evidence="5">
    <location>
        <begin position="536"/>
        <end position="558"/>
    </location>
</feature>
<dbReference type="FunFam" id="3.90.640.10:FF:000004">
    <property type="entry name" value="Heat shock 70 kDa protein 4"/>
    <property type="match status" value="1"/>
</dbReference>
<dbReference type="Gene3D" id="1.20.1270.10">
    <property type="match status" value="2"/>
</dbReference>
<reference evidence="6 7" key="1">
    <citation type="journal article" date="2019" name="G3 (Bethesda)">
        <title>Sequencing of a Wild Apple (Malus baccata) Genome Unravels the Differences Between Cultivated and Wild Apple Species Regarding Disease Resistance and Cold Tolerance.</title>
        <authorList>
            <person name="Chen X."/>
        </authorList>
    </citation>
    <scope>NUCLEOTIDE SEQUENCE [LARGE SCALE GENOMIC DNA]</scope>
    <source>
        <strain evidence="7">cv. Shandingzi</strain>
        <tissue evidence="6">Leaves</tissue>
    </source>
</reference>
<evidence type="ECO:0000256" key="1">
    <source>
        <dbReference type="ARBA" id="ARBA00022741"/>
    </source>
</evidence>
<dbReference type="SUPFAM" id="SSF53067">
    <property type="entry name" value="Actin-like ATPase domain"/>
    <property type="match status" value="2"/>
</dbReference>
<keyword evidence="1" id="KW-0547">Nucleotide-binding</keyword>
<dbReference type="SUPFAM" id="SSF100920">
    <property type="entry name" value="Heat shock protein 70kD (HSP70), peptide-binding domain"/>
    <property type="match status" value="1"/>
</dbReference>
<comment type="similarity">
    <text evidence="4">Belongs to the heat shock protein 70 (TC 1.A.33) family. HSP110/SSE subfamily.</text>
</comment>
<protein>
    <submittedName>
        <fullName evidence="6">Uncharacterized protein</fullName>
    </submittedName>
</protein>
<evidence type="ECO:0000256" key="3">
    <source>
        <dbReference type="ARBA" id="ARBA00023186"/>
    </source>
</evidence>
<keyword evidence="7" id="KW-1185">Reference proteome</keyword>
<dbReference type="EMBL" id="VIEB01000437">
    <property type="protein sequence ID" value="TQD90948.1"/>
    <property type="molecule type" value="Genomic_DNA"/>
</dbReference>
<dbReference type="Gene3D" id="3.90.640.10">
    <property type="entry name" value="Actin, Chain A, domain 4"/>
    <property type="match status" value="1"/>
</dbReference>
<evidence type="ECO:0000313" key="7">
    <source>
        <dbReference type="Proteomes" id="UP000315295"/>
    </source>
</evidence>
<dbReference type="Gene3D" id="2.60.34.10">
    <property type="entry name" value="Substrate Binding Domain Of DNAk, Chain A, domain 1"/>
    <property type="match status" value="1"/>
</dbReference>
<gene>
    <name evidence="6" type="ORF">C1H46_023469</name>
</gene>
<dbReference type="AlphaFoldDB" id="A0A540LWZ2"/>
<dbReference type="FunFam" id="3.30.30.30:FF:000002">
    <property type="entry name" value="Heat shock 70 kDa protein 4"/>
    <property type="match status" value="1"/>
</dbReference>
<evidence type="ECO:0000313" key="6">
    <source>
        <dbReference type="EMBL" id="TQD90948.1"/>
    </source>
</evidence>
<dbReference type="FunFam" id="3.30.420.40:FF:000171">
    <property type="entry name" value="Heat shock 70 kDa protein 4"/>
    <property type="match status" value="2"/>
</dbReference>
<dbReference type="GO" id="GO:0005634">
    <property type="term" value="C:nucleus"/>
    <property type="evidence" value="ECO:0007669"/>
    <property type="project" value="TreeGrafter"/>
</dbReference>
<accession>A0A540LWZ2</accession>
<dbReference type="GO" id="GO:0005524">
    <property type="term" value="F:ATP binding"/>
    <property type="evidence" value="ECO:0007669"/>
    <property type="project" value="UniProtKB-KW"/>
</dbReference>
<dbReference type="Gene3D" id="3.30.420.40">
    <property type="match status" value="2"/>
</dbReference>
<feature type="compositionally biased region" description="Polar residues" evidence="5">
    <location>
        <begin position="538"/>
        <end position="547"/>
    </location>
</feature>
<name>A0A540LWZ2_MALBA</name>
<keyword evidence="3" id="KW-0143">Chaperone</keyword>
<dbReference type="PANTHER" id="PTHR45639">
    <property type="entry name" value="HSC70CB, ISOFORM G-RELATED"/>
    <property type="match status" value="1"/>
</dbReference>
<keyword evidence="2" id="KW-0067">ATP-binding</keyword>
<dbReference type="InterPro" id="IPR029048">
    <property type="entry name" value="HSP70_C_sf"/>
</dbReference>
<evidence type="ECO:0000256" key="2">
    <source>
        <dbReference type="ARBA" id="ARBA00022840"/>
    </source>
</evidence>
<organism evidence="6 7">
    <name type="scientific">Malus baccata</name>
    <name type="common">Siberian crab apple</name>
    <name type="synonym">Pyrus baccata</name>
    <dbReference type="NCBI Taxonomy" id="106549"/>
    <lineage>
        <taxon>Eukaryota</taxon>
        <taxon>Viridiplantae</taxon>
        <taxon>Streptophyta</taxon>
        <taxon>Embryophyta</taxon>
        <taxon>Tracheophyta</taxon>
        <taxon>Spermatophyta</taxon>
        <taxon>Magnoliopsida</taxon>
        <taxon>eudicotyledons</taxon>
        <taxon>Gunneridae</taxon>
        <taxon>Pentapetalae</taxon>
        <taxon>rosids</taxon>
        <taxon>fabids</taxon>
        <taxon>Rosales</taxon>
        <taxon>Rosaceae</taxon>
        <taxon>Amygdaloideae</taxon>
        <taxon>Maleae</taxon>
        <taxon>Malus</taxon>
    </lineage>
</organism>